<keyword evidence="1" id="KW-0732">Signal</keyword>
<evidence type="ECO:0000313" key="3">
    <source>
        <dbReference type="Proteomes" id="UP000500826"/>
    </source>
</evidence>
<accession>A0ABX6P570</accession>
<gene>
    <name evidence="2" type="ORF">HK414_10330</name>
</gene>
<evidence type="ECO:0000256" key="1">
    <source>
        <dbReference type="SAM" id="SignalP"/>
    </source>
</evidence>
<sequence length="359" mass="39352">MKPIAFPALLAASGAASAQSPSPGEWQAGVVLDITAASRELARGQRHKGPAPGHSDFNVGGPVGRHFQAGGTLSVHSGEGSLEAEPEEARIETRSLPAGLQLRAGRFASQVGYLNEQHSHTDDFVERPLLYRAFLGGHWNDDGIRLNWTAPTDLYLRLGAEVFRGRRLVHEAVRSKRAGAIALSGKVGGDIGASRGWQAGLSLLHSRREAAVEDHEEEEHDHEHEHAHGAAYGGRNLWLGELAWKWAPDGNNRERQLRIAYEHAVVPGRHQAGYLGVVYRFAPSWEAGGRIDVLRVREAHDDHFDARRLREASLMLAYKPTHAQTLRLQATRQRGFDAAGHAVQLQYILSFGSHAAHSF</sequence>
<organism evidence="2 3">
    <name type="scientific">Ramlibacter terrae</name>
    <dbReference type="NCBI Taxonomy" id="2732511"/>
    <lineage>
        <taxon>Bacteria</taxon>
        <taxon>Pseudomonadati</taxon>
        <taxon>Pseudomonadota</taxon>
        <taxon>Betaproteobacteria</taxon>
        <taxon>Burkholderiales</taxon>
        <taxon>Comamonadaceae</taxon>
        <taxon>Ramlibacter</taxon>
    </lineage>
</organism>
<dbReference type="EMBL" id="CP053418">
    <property type="protein sequence ID" value="QJW84136.1"/>
    <property type="molecule type" value="Genomic_DNA"/>
</dbReference>
<dbReference type="SUPFAM" id="SSF56935">
    <property type="entry name" value="Porins"/>
    <property type="match status" value="1"/>
</dbReference>
<reference evidence="2 3" key="2">
    <citation type="submission" date="2020-05" db="EMBL/GenBank/DDBJ databases">
        <authorList>
            <person name="Khan S.A."/>
            <person name="Jeon C.O."/>
            <person name="Chun B.H."/>
        </authorList>
    </citation>
    <scope>NUCLEOTIDE SEQUENCE [LARGE SCALE GENOMIC DNA]</scope>
    <source>
        <strain evidence="2 3">H242</strain>
    </source>
</reference>
<name>A0ABX6P570_9BURK</name>
<dbReference type="Gene3D" id="2.40.160.10">
    <property type="entry name" value="Porin"/>
    <property type="match status" value="1"/>
</dbReference>
<keyword evidence="3" id="KW-1185">Reference proteome</keyword>
<feature type="chain" id="PRO_5046326693" description="Porin" evidence="1">
    <location>
        <begin position="19"/>
        <end position="359"/>
    </location>
</feature>
<dbReference type="InterPro" id="IPR023614">
    <property type="entry name" value="Porin_dom_sf"/>
</dbReference>
<reference evidence="2 3" key="1">
    <citation type="submission" date="2020-05" db="EMBL/GenBank/DDBJ databases">
        <title>Ramlibacter rhizophilus sp. nov., isolated from rhizosphere soil of national flower Mugunghwa from South Korea.</title>
        <authorList>
            <person name="Zheng-Fei Y."/>
            <person name="Huan T."/>
        </authorList>
    </citation>
    <scope>NUCLEOTIDE SEQUENCE [LARGE SCALE GENOMIC DNA]</scope>
    <source>
        <strain evidence="2 3">H242</strain>
    </source>
</reference>
<feature type="signal peptide" evidence="1">
    <location>
        <begin position="1"/>
        <end position="18"/>
    </location>
</feature>
<evidence type="ECO:0008006" key="4">
    <source>
        <dbReference type="Google" id="ProtNLM"/>
    </source>
</evidence>
<proteinExistence type="predicted"/>
<protein>
    <recommendedName>
        <fullName evidence="4">Porin</fullName>
    </recommendedName>
</protein>
<dbReference type="Proteomes" id="UP000500826">
    <property type="component" value="Chromosome"/>
</dbReference>
<evidence type="ECO:0000313" key="2">
    <source>
        <dbReference type="EMBL" id="QJW84136.1"/>
    </source>
</evidence>